<dbReference type="Pfam" id="PF00560">
    <property type="entry name" value="LRR_1"/>
    <property type="match status" value="1"/>
</dbReference>
<dbReference type="Gene3D" id="3.80.10.10">
    <property type="entry name" value="Ribonuclease Inhibitor"/>
    <property type="match status" value="1"/>
</dbReference>
<keyword evidence="3" id="KW-0547">Nucleotide-binding</keyword>
<dbReference type="SUPFAM" id="SSF56112">
    <property type="entry name" value="Protein kinase-like (PK-like)"/>
    <property type="match status" value="1"/>
</dbReference>
<evidence type="ECO:0000256" key="2">
    <source>
        <dbReference type="ARBA" id="ARBA00022737"/>
    </source>
</evidence>
<organism evidence="5 6">
    <name type="scientific">Colletotrichum sublineola</name>
    <name type="common">Sorghum anthracnose fungus</name>
    <dbReference type="NCBI Taxonomy" id="1173701"/>
    <lineage>
        <taxon>Eukaryota</taxon>
        <taxon>Fungi</taxon>
        <taxon>Dikarya</taxon>
        <taxon>Ascomycota</taxon>
        <taxon>Pezizomycotina</taxon>
        <taxon>Sordariomycetes</taxon>
        <taxon>Hypocreomycetidae</taxon>
        <taxon>Glomerellales</taxon>
        <taxon>Glomerellaceae</taxon>
        <taxon>Colletotrichum</taxon>
        <taxon>Colletotrichum graminicola species complex</taxon>
    </lineage>
</organism>
<dbReference type="SUPFAM" id="SSF52058">
    <property type="entry name" value="L domain-like"/>
    <property type="match status" value="1"/>
</dbReference>
<dbReference type="EMBL" id="JMSE01001448">
    <property type="protein sequence ID" value="KDN61019.1"/>
    <property type="molecule type" value="Genomic_DNA"/>
</dbReference>
<dbReference type="InterPro" id="IPR001245">
    <property type="entry name" value="Ser-Thr/Tyr_kinase_cat_dom"/>
</dbReference>
<dbReference type="eggNOG" id="KOG0532">
    <property type="taxonomic scope" value="Eukaryota"/>
</dbReference>
<feature type="binding site" evidence="3">
    <location>
        <position position="239"/>
    </location>
    <ligand>
        <name>ATP</name>
        <dbReference type="ChEBI" id="CHEBI:30616"/>
    </ligand>
</feature>
<keyword evidence="5" id="KW-0723">Serine/threonine-protein kinase</keyword>
<accession>A0A066X019</accession>
<proteinExistence type="predicted"/>
<dbReference type="InterPro" id="IPR032675">
    <property type="entry name" value="LRR_dom_sf"/>
</dbReference>
<dbReference type="HOGENOM" id="CLU_035565_0_0_1"/>
<evidence type="ECO:0000313" key="5">
    <source>
        <dbReference type="EMBL" id="KDN61019.1"/>
    </source>
</evidence>
<dbReference type="GO" id="GO:0004674">
    <property type="term" value="F:protein serine/threonine kinase activity"/>
    <property type="evidence" value="ECO:0007669"/>
    <property type="project" value="UniProtKB-KW"/>
</dbReference>
<dbReference type="Proteomes" id="UP000027238">
    <property type="component" value="Unassembled WGS sequence"/>
</dbReference>
<evidence type="ECO:0000256" key="1">
    <source>
        <dbReference type="ARBA" id="ARBA00022614"/>
    </source>
</evidence>
<dbReference type="InterPro" id="IPR000719">
    <property type="entry name" value="Prot_kinase_dom"/>
</dbReference>
<evidence type="ECO:0000256" key="3">
    <source>
        <dbReference type="PROSITE-ProRule" id="PRU10141"/>
    </source>
</evidence>
<dbReference type="InterPro" id="IPR050216">
    <property type="entry name" value="LRR_domain-containing"/>
</dbReference>
<dbReference type="Gene3D" id="3.30.200.20">
    <property type="entry name" value="Phosphorylase Kinase, domain 1"/>
    <property type="match status" value="1"/>
</dbReference>
<dbReference type="AlphaFoldDB" id="A0A066X019"/>
<keyword evidence="2" id="KW-0677">Repeat</keyword>
<dbReference type="InterPro" id="IPR017441">
    <property type="entry name" value="Protein_kinase_ATP_BS"/>
</dbReference>
<dbReference type="Gene3D" id="1.10.510.10">
    <property type="entry name" value="Transferase(Phosphotransferase) domain 1"/>
    <property type="match status" value="1"/>
</dbReference>
<dbReference type="PROSITE" id="PS00107">
    <property type="entry name" value="PROTEIN_KINASE_ATP"/>
    <property type="match status" value="1"/>
</dbReference>
<reference evidence="6" key="1">
    <citation type="journal article" date="2014" name="Genome Announc.">
        <title>Draft genome sequence of Colletotrichum sublineola, a destructive pathogen of cultivated sorghum.</title>
        <authorList>
            <person name="Baroncelli R."/>
            <person name="Sanz-Martin J.M."/>
            <person name="Rech G.E."/>
            <person name="Sukno S.A."/>
            <person name="Thon M.R."/>
        </authorList>
    </citation>
    <scope>NUCLEOTIDE SEQUENCE [LARGE SCALE GENOMIC DNA]</scope>
    <source>
        <strain evidence="6">TX430BB</strain>
    </source>
</reference>
<dbReference type="PANTHER" id="PTHR48051">
    <property type="match status" value="1"/>
</dbReference>
<dbReference type="InterPro" id="IPR001611">
    <property type="entry name" value="Leu-rich_rpt"/>
</dbReference>
<dbReference type="InterPro" id="IPR011009">
    <property type="entry name" value="Kinase-like_dom_sf"/>
</dbReference>
<keyword evidence="1" id="KW-0433">Leucine-rich repeat</keyword>
<sequence length="448" mass="48996">MQDLETLKNGGYRRQGLQKLKLTKPLNEFPLEILDLADTLEHLDLSGSGLSTLPEDFSRLQKLKIAFFSDCHFTVFPEQLAACPELEMVAFRSNGMTTIPESALPSRLRWLILTNNRIGALPKGIGRCSRLQKCMLAGNSLTTLPKEMSACRKLGLLRLSANNFAGLPLWLFEMPELAFLSVAGNPCCAVSLDEELALLRKVGWDDLEIGSLLGHGASGDIFKAKWMAADPMVKEVAVKLFKGEVTSDGTPLDEMAACLAAGSHDNLISTLASIQGHSERHGLIMQLIPPHYQTLGLPPSLQTCTRDRYETGKPLSLGAVSEILRGVAAAACHLHSRKVSHCDLYAHNILFDETGHALLGDFGAATIYEHLGGFDFEKLEVLAFGHLVEDMLGLANVTEEDDKGQKALQVLRKLHTRCSTPIVRERPTFAEAVEEMQAIAVSVREVSS</sequence>
<comment type="caution">
    <text evidence="5">The sequence shown here is derived from an EMBL/GenBank/DDBJ whole genome shotgun (WGS) entry which is preliminary data.</text>
</comment>
<dbReference type="GO" id="GO:0005524">
    <property type="term" value="F:ATP binding"/>
    <property type="evidence" value="ECO:0007669"/>
    <property type="project" value="UniProtKB-UniRule"/>
</dbReference>
<feature type="domain" description="Protein kinase" evidence="4">
    <location>
        <begin position="207"/>
        <end position="448"/>
    </location>
</feature>
<name>A0A066X019_COLSU</name>
<keyword evidence="6" id="KW-1185">Reference proteome</keyword>
<dbReference type="Pfam" id="PF07714">
    <property type="entry name" value="PK_Tyr_Ser-Thr"/>
    <property type="match status" value="1"/>
</dbReference>
<dbReference type="PROSITE" id="PS50011">
    <property type="entry name" value="PROTEIN_KINASE_DOM"/>
    <property type="match status" value="1"/>
</dbReference>
<gene>
    <name evidence="5" type="ORF">CSUB01_01156</name>
</gene>
<dbReference type="PANTHER" id="PTHR48051:SF1">
    <property type="entry name" value="RAS SUPPRESSOR PROTEIN 1"/>
    <property type="match status" value="1"/>
</dbReference>
<protein>
    <submittedName>
        <fullName evidence="5">Putative serine/threonine protein kinase</fullName>
    </submittedName>
</protein>
<evidence type="ECO:0000259" key="4">
    <source>
        <dbReference type="PROSITE" id="PS50011"/>
    </source>
</evidence>
<evidence type="ECO:0000313" key="6">
    <source>
        <dbReference type="Proteomes" id="UP000027238"/>
    </source>
</evidence>
<dbReference type="OrthoDB" id="1668230at2759"/>
<keyword evidence="5" id="KW-0808">Transferase</keyword>
<dbReference type="GO" id="GO:0005737">
    <property type="term" value="C:cytoplasm"/>
    <property type="evidence" value="ECO:0007669"/>
    <property type="project" value="TreeGrafter"/>
</dbReference>
<dbReference type="Pfam" id="PF13855">
    <property type="entry name" value="LRR_8"/>
    <property type="match status" value="1"/>
</dbReference>
<dbReference type="OMA" id="MVGFKAN"/>
<dbReference type="STRING" id="1173701.A0A066X019"/>
<keyword evidence="3" id="KW-0067">ATP-binding</keyword>
<keyword evidence="5" id="KW-0418">Kinase</keyword>